<comment type="similarity">
    <text evidence="1 2">Belongs to the phD/YefM antitoxin family.</text>
</comment>
<evidence type="ECO:0000313" key="3">
    <source>
        <dbReference type="EMBL" id="QUC08249.1"/>
    </source>
</evidence>
<organism evidence="3 4">
    <name type="scientific">Arachnia rubra</name>
    <dbReference type="NCBI Taxonomy" id="1547448"/>
    <lineage>
        <taxon>Bacteria</taxon>
        <taxon>Bacillati</taxon>
        <taxon>Actinomycetota</taxon>
        <taxon>Actinomycetes</taxon>
        <taxon>Propionibacteriales</taxon>
        <taxon>Propionibacteriaceae</taxon>
        <taxon>Arachnia</taxon>
    </lineage>
</organism>
<dbReference type="Proteomes" id="UP000678513">
    <property type="component" value="Chromosome"/>
</dbReference>
<proteinExistence type="inferred from homology"/>
<dbReference type="EMBL" id="CP072384">
    <property type="protein sequence ID" value="QUC08249.1"/>
    <property type="molecule type" value="Genomic_DNA"/>
</dbReference>
<dbReference type="Gene3D" id="3.40.1620.10">
    <property type="entry name" value="YefM-like domain"/>
    <property type="match status" value="1"/>
</dbReference>
<dbReference type="InterPro" id="IPR051416">
    <property type="entry name" value="phD-YefM_TA_antitoxins"/>
</dbReference>
<evidence type="ECO:0000256" key="2">
    <source>
        <dbReference type="RuleBase" id="RU362080"/>
    </source>
</evidence>
<dbReference type="RefSeq" id="WP_212323890.1">
    <property type="nucleotide sequence ID" value="NZ_AP024463.1"/>
</dbReference>
<dbReference type="InterPro" id="IPR036165">
    <property type="entry name" value="YefM-like_sf"/>
</dbReference>
<name>A0ABX7Y4X9_9ACTN</name>
<sequence>MSTQVNVSEARAQLPDLLARAGNGEEIIIAEAGRPVARIVAVCEPAKRVFPSYAEYDIPDDILLRTMPKEEFAL</sequence>
<keyword evidence="4" id="KW-1185">Reference proteome</keyword>
<dbReference type="SUPFAM" id="SSF143120">
    <property type="entry name" value="YefM-like"/>
    <property type="match status" value="1"/>
</dbReference>
<evidence type="ECO:0000256" key="1">
    <source>
        <dbReference type="ARBA" id="ARBA00009981"/>
    </source>
</evidence>
<comment type="function">
    <text evidence="2">Antitoxin component of a type II toxin-antitoxin (TA) system.</text>
</comment>
<evidence type="ECO:0000313" key="4">
    <source>
        <dbReference type="Proteomes" id="UP000678513"/>
    </source>
</evidence>
<accession>A0ABX7Y4X9</accession>
<reference evidence="3 4" key="1">
    <citation type="submission" date="2021-03" db="EMBL/GenBank/DDBJ databases">
        <title>Human Oral Microbial Genomes.</title>
        <authorList>
            <person name="Johnston C.D."/>
            <person name="Chen T."/>
            <person name="Dewhirst F.E."/>
        </authorList>
    </citation>
    <scope>NUCLEOTIDE SEQUENCE [LARGE SCALE GENOMIC DNA]</scope>
    <source>
        <strain evidence="3 4">DSMZ 100122</strain>
    </source>
</reference>
<dbReference type="InterPro" id="IPR006442">
    <property type="entry name" value="Antitoxin_Phd/YefM"/>
</dbReference>
<dbReference type="PANTHER" id="PTHR35377">
    <property type="entry name" value="ANTITOXIN VAPB49-RELATED-RELATED"/>
    <property type="match status" value="1"/>
</dbReference>
<dbReference type="Pfam" id="PF02604">
    <property type="entry name" value="PhdYeFM_antitox"/>
    <property type="match status" value="1"/>
</dbReference>
<protein>
    <recommendedName>
        <fullName evidence="2">Antitoxin</fullName>
    </recommendedName>
</protein>
<dbReference type="NCBIfam" id="TIGR01552">
    <property type="entry name" value="phd_fam"/>
    <property type="match status" value="1"/>
</dbReference>
<gene>
    <name evidence="3" type="ORF">J5A65_00380</name>
</gene>